<comment type="caution">
    <text evidence="1">The sequence shown here is derived from an EMBL/GenBank/DDBJ whole genome shotgun (WGS) entry which is preliminary data.</text>
</comment>
<proteinExistence type="predicted"/>
<keyword evidence="2" id="KW-1185">Reference proteome</keyword>
<sequence>MAFVCSTLEQFKAAKADDDPNSPQSRLMLRLERFSLLLKIVSNQLESEDVIKRINALYNELVDTIDSNPGLLQQLHPLDAAQTLALVNPQGDVNCGFRAVSLALFGHEKGWVQVKKSMLNTLRSYRNVYATIELDIKYFETKIEYEQVPVSRLYGLFYVVRYCWLPTTRCRYF</sequence>
<dbReference type="EMBL" id="JAEPRD010000112">
    <property type="protein sequence ID" value="KAG2198368.1"/>
    <property type="molecule type" value="Genomic_DNA"/>
</dbReference>
<accession>A0A8H7V015</accession>
<dbReference type="AlphaFoldDB" id="A0A8H7V015"/>
<evidence type="ECO:0000313" key="2">
    <source>
        <dbReference type="Proteomes" id="UP000603453"/>
    </source>
</evidence>
<dbReference type="OrthoDB" id="2441661at2759"/>
<evidence type="ECO:0000313" key="1">
    <source>
        <dbReference type="EMBL" id="KAG2198368.1"/>
    </source>
</evidence>
<evidence type="ECO:0008006" key="3">
    <source>
        <dbReference type="Google" id="ProtNLM"/>
    </source>
</evidence>
<dbReference type="Proteomes" id="UP000603453">
    <property type="component" value="Unassembled WGS sequence"/>
</dbReference>
<protein>
    <recommendedName>
        <fullName evidence="3">OTU domain-containing protein</fullName>
    </recommendedName>
</protein>
<name>A0A8H7V015_9FUNG</name>
<dbReference type="CDD" id="cd22744">
    <property type="entry name" value="OTU"/>
    <property type="match status" value="1"/>
</dbReference>
<organism evidence="1 2">
    <name type="scientific">Mucor saturninus</name>
    <dbReference type="NCBI Taxonomy" id="64648"/>
    <lineage>
        <taxon>Eukaryota</taxon>
        <taxon>Fungi</taxon>
        <taxon>Fungi incertae sedis</taxon>
        <taxon>Mucoromycota</taxon>
        <taxon>Mucoromycotina</taxon>
        <taxon>Mucoromycetes</taxon>
        <taxon>Mucorales</taxon>
        <taxon>Mucorineae</taxon>
        <taxon>Mucoraceae</taxon>
        <taxon>Mucor</taxon>
    </lineage>
</organism>
<reference evidence="1" key="1">
    <citation type="submission" date="2020-12" db="EMBL/GenBank/DDBJ databases">
        <title>Metabolic potential, ecology and presence of endohyphal bacteria is reflected in genomic diversity of Mucoromycotina.</title>
        <authorList>
            <person name="Muszewska A."/>
            <person name="Okrasinska A."/>
            <person name="Steczkiewicz K."/>
            <person name="Drgas O."/>
            <person name="Orlowska M."/>
            <person name="Perlinska-Lenart U."/>
            <person name="Aleksandrzak-Piekarczyk T."/>
            <person name="Szatraj K."/>
            <person name="Zielenkiewicz U."/>
            <person name="Pilsyk S."/>
            <person name="Malc E."/>
            <person name="Mieczkowski P."/>
            <person name="Kruszewska J.S."/>
            <person name="Biernat P."/>
            <person name="Pawlowska J."/>
        </authorList>
    </citation>
    <scope>NUCLEOTIDE SEQUENCE</scope>
    <source>
        <strain evidence="1">WA0000017839</strain>
    </source>
</reference>
<gene>
    <name evidence="1" type="ORF">INT47_009773</name>
</gene>